<dbReference type="InterPro" id="IPR000945">
    <property type="entry name" value="DBH-like"/>
</dbReference>
<keyword evidence="4 10" id="KW-0732">Signal</keyword>
<protein>
    <recommendedName>
        <fullName evidence="11">DOMON domain-containing protein</fullName>
    </recommendedName>
</protein>
<dbReference type="InterPro" id="IPR005018">
    <property type="entry name" value="DOMON_domain"/>
</dbReference>
<dbReference type="InterPro" id="IPR028460">
    <property type="entry name" value="Tbh/DBH"/>
</dbReference>
<dbReference type="InterPro" id="IPR014784">
    <property type="entry name" value="Cu2_ascorb_mOase-like_C"/>
</dbReference>
<keyword evidence="9" id="KW-0325">Glycoprotein</keyword>
<reference evidence="12" key="1">
    <citation type="submission" date="2025-08" db="UniProtKB">
        <authorList>
            <consortium name="Ensembl"/>
        </authorList>
    </citation>
    <scope>IDENTIFICATION</scope>
</reference>
<dbReference type="GeneTree" id="ENSGT00530000063085"/>
<dbReference type="FunFam" id="2.60.120.230:FF:000001">
    <property type="entry name" value="Monooxygenase, DBH-like 1"/>
    <property type="match status" value="1"/>
</dbReference>
<dbReference type="GO" id="GO:0005615">
    <property type="term" value="C:extracellular space"/>
    <property type="evidence" value="ECO:0007669"/>
    <property type="project" value="TreeGrafter"/>
</dbReference>
<dbReference type="GO" id="GO:0042421">
    <property type="term" value="P:norepinephrine biosynthetic process"/>
    <property type="evidence" value="ECO:0007669"/>
    <property type="project" value="TreeGrafter"/>
</dbReference>
<dbReference type="Gene3D" id="2.60.120.230">
    <property type="match status" value="1"/>
</dbReference>
<dbReference type="GO" id="GO:0030667">
    <property type="term" value="C:secretory granule membrane"/>
    <property type="evidence" value="ECO:0007669"/>
    <property type="project" value="TreeGrafter"/>
</dbReference>
<dbReference type="Proteomes" id="UP000694380">
    <property type="component" value="Unplaced"/>
</dbReference>
<comment type="similarity">
    <text evidence="2">Belongs to the copper type II ascorbate-dependent monooxygenase family.</text>
</comment>
<dbReference type="Pfam" id="PF01082">
    <property type="entry name" value="Cu2_monooxygen"/>
    <property type="match status" value="1"/>
</dbReference>
<evidence type="ECO:0000256" key="3">
    <source>
        <dbReference type="ARBA" id="ARBA00022723"/>
    </source>
</evidence>
<dbReference type="InterPro" id="IPR000323">
    <property type="entry name" value="Cu2_ascorb_mOase_N"/>
</dbReference>
<dbReference type="FunFam" id="2.60.120.310:FF:000006">
    <property type="entry name" value="Monooxygenase, DBH-like 2, pseudogene"/>
    <property type="match status" value="1"/>
</dbReference>
<feature type="signal peptide" evidence="10">
    <location>
        <begin position="1"/>
        <end position="19"/>
    </location>
</feature>
<dbReference type="Pfam" id="PF03351">
    <property type="entry name" value="DOMON"/>
    <property type="match status" value="1"/>
</dbReference>
<dbReference type="GO" id="GO:0006589">
    <property type="term" value="P:octopamine biosynthetic process"/>
    <property type="evidence" value="ECO:0007669"/>
    <property type="project" value="TreeGrafter"/>
</dbReference>
<dbReference type="PRINTS" id="PR00767">
    <property type="entry name" value="DBMONOXGNASE"/>
</dbReference>
<comment type="cofactor">
    <cofactor evidence="1">
        <name>Cu(2+)</name>
        <dbReference type="ChEBI" id="CHEBI:29036"/>
    </cofactor>
</comment>
<dbReference type="SUPFAM" id="SSF49742">
    <property type="entry name" value="PHM/PNGase F"/>
    <property type="match status" value="2"/>
</dbReference>
<dbReference type="OMA" id="NEMCLVF"/>
<accession>A0A8C3HG16</accession>
<keyword evidence="5" id="KW-0560">Oxidoreductase</keyword>
<dbReference type="InterPro" id="IPR024548">
    <property type="entry name" value="Cu2_monoox_C"/>
</dbReference>
<dbReference type="InterPro" id="IPR036939">
    <property type="entry name" value="Cu2_ascorb_mOase_N_sf"/>
</dbReference>
<dbReference type="PANTHER" id="PTHR10157:SF31">
    <property type="entry name" value="DBH-LIKE MONOOXYGENASE PROTEIN 2-RELATED"/>
    <property type="match status" value="1"/>
</dbReference>
<evidence type="ECO:0000313" key="12">
    <source>
        <dbReference type="Ensembl" id="ENSCPBP00000017599.1"/>
    </source>
</evidence>
<evidence type="ECO:0000256" key="9">
    <source>
        <dbReference type="ARBA" id="ARBA00023180"/>
    </source>
</evidence>
<evidence type="ECO:0000256" key="4">
    <source>
        <dbReference type="ARBA" id="ARBA00022729"/>
    </source>
</evidence>
<evidence type="ECO:0000256" key="2">
    <source>
        <dbReference type="ARBA" id="ARBA00010676"/>
    </source>
</evidence>
<reference evidence="12" key="2">
    <citation type="submission" date="2025-09" db="UniProtKB">
        <authorList>
            <consortium name="Ensembl"/>
        </authorList>
    </citation>
    <scope>IDENTIFICATION</scope>
</reference>
<dbReference type="InterPro" id="IPR008977">
    <property type="entry name" value="PHM/PNGase_F_dom_sf"/>
</dbReference>
<dbReference type="GO" id="GO:0004500">
    <property type="term" value="F:dopamine beta-monooxygenase activity"/>
    <property type="evidence" value="ECO:0007669"/>
    <property type="project" value="InterPro"/>
</dbReference>
<evidence type="ECO:0000313" key="13">
    <source>
        <dbReference type="Proteomes" id="UP000694380"/>
    </source>
</evidence>
<evidence type="ECO:0000256" key="10">
    <source>
        <dbReference type="SAM" id="SignalP"/>
    </source>
</evidence>
<dbReference type="CDD" id="cd09631">
    <property type="entry name" value="DOMON_DOH"/>
    <property type="match status" value="1"/>
</dbReference>
<keyword evidence="7" id="KW-0503">Monooxygenase</keyword>
<dbReference type="PANTHER" id="PTHR10157">
    <property type="entry name" value="DOPAMINE BETA HYDROXYLASE RELATED"/>
    <property type="match status" value="1"/>
</dbReference>
<dbReference type="GO" id="GO:0042420">
    <property type="term" value="P:dopamine catabolic process"/>
    <property type="evidence" value="ECO:0007669"/>
    <property type="project" value="TreeGrafter"/>
</dbReference>
<evidence type="ECO:0000256" key="5">
    <source>
        <dbReference type="ARBA" id="ARBA00023002"/>
    </source>
</evidence>
<sequence length="609" mass="68523">NACKLFFLFLLSIPCLCSSQPSPPPLRFSAFLDDSNMVFMRWDHDEEEMMTFELQVRTVGWVAFGFSPHGELPGSDIVIGGVFPNGSIYFSDWHAVDEENLKEDNSQDYQLLSLTEDETFTTLRFKRYFQTCDPNDLDITGDTARLISAFGTDDTVQFSKGQRFLKSLFLMRVISPTELNDPKIFFTYDLKLNDFPIPVDETTYACTFIPLPIVKQKHHIYKFEPIITTHQNRSMVHHILVYACGNGSVLPTGISDCYGADPDFALCSQVVVGWAVGGGSYQFPNEAAISIGTPMDPQYIRLEIHYSNFDLIPGLIDNSGIRFYCTPELRPYDMGVLQTGVFTFPVHFIPPGADAYKSYGLCKSSQFNEVNVTLVSILKNYHMAQRDYSEEAVRMENGEQVRIICEDNKYDFALQETRDLKEVITIKVGDEILVECNFQTLDRTEITFGGPSTLNEMCLAFLFYYPRNNISSCMGYPDIQQIAHTLGQEASDAMEGMIAMNYVEWNNETIKTAEKAAKEADQIVMIKTIDELQKNESGIIRDIMIPESGLCHDISGRLGVRGPQVTANLRGAAAVISQALSTAEILPLPLLLLTQLSFTWLLTSSQCRI</sequence>
<keyword evidence="8" id="KW-1015">Disulfide bond</keyword>
<name>A0A8C3HG16_CHRPI</name>
<dbReference type="Ensembl" id="ENSCPBT00000020801.1">
    <property type="protein sequence ID" value="ENSCPBP00000017599.1"/>
    <property type="gene ID" value="ENSCPBG00000012896.1"/>
</dbReference>
<keyword evidence="13" id="KW-1185">Reference proteome</keyword>
<organism evidence="12 13">
    <name type="scientific">Chrysemys picta bellii</name>
    <name type="common">Western painted turtle</name>
    <name type="synonym">Emys bellii</name>
    <dbReference type="NCBI Taxonomy" id="8478"/>
    <lineage>
        <taxon>Eukaryota</taxon>
        <taxon>Metazoa</taxon>
        <taxon>Chordata</taxon>
        <taxon>Craniata</taxon>
        <taxon>Vertebrata</taxon>
        <taxon>Euteleostomi</taxon>
        <taxon>Archelosauria</taxon>
        <taxon>Testudinata</taxon>
        <taxon>Testudines</taxon>
        <taxon>Cryptodira</taxon>
        <taxon>Durocryptodira</taxon>
        <taxon>Testudinoidea</taxon>
        <taxon>Emydidae</taxon>
        <taxon>Chrysemys</taxon>
    </lineage>
</organism>
<evidence type="ECO:0000256" key="6">
    <source>
        <dbReference type="ARBA" id="ARBA00023008"/>
    </source>
</evidence>
<evidence type="ECO:0000256" key="1">
    <source>
        <dbReference type="ARBA" id="ARBA00001973"/>
    </source>
</evidence>
<dbReference type="Gene3D" id="2.60.120.310">
    <property type="entry name" value="Copper type II, ascorbate-dependent monooxygenase, N-terminal domain"/>
    <property type="match status" value="1"/>
</dbReference>
<dbReference type="GO" id="GO:0005507">
    <property type="term" value="F:copper ion binding"/>
    <property type="evidence" value="ECO:0007669"/>
    <property type="project" value="InterPro"/>
</dbReference>
<dbReference type="AlphaFoldDB" id="A0A8C3HG16"/>
<evidence type="ECO:0000259" key="11">
    <source>
        <dbReference type="PROSITE" id="PS50836"/>
    </source>
</evidence>
<evidence type="ECO:0000256" key="8">
    <source>
        <dbReference type="ARBA" id="ARBA00023157"/>
    </source>
</evidence>
<feature type="chain" id="PRO_5034523153" description="DOMON domain-containing protein" evidence="10">
    <location>
        <begin position="20"/>
        <end position="609"/>
    </location>
</feature>
<keyword evidence="3" id="KW-0479">Metal-binding</keyword>
<dbReference type="Pfam" id="PF03712">
    <property type="entry name" value="Cu2_monoox_C"/>
    <property type="match status" value="1"/>
</dbReference>
<keyword evidence="6" id="KW-0186">Copper</keyword>
<proteinExistence type="inferred from homology"/>
<feature type="domain" description="DOMON" evidence="11">
    <location>
        <begin position="36"/>
        <end position="151"/>
    </location>
</feature>
<dbReference type="SMART" id="SM00664">
    <property type="entry name" value="DoH"/>
    <property type="match status" value="1"/>
</dbReference>
<dbReference type="PROSITE" id="PS50836">
    <property type="entry name" value="DOMON"/>
    <property type="match status" value="1"/>
</dbReference>
<dbReference type="InterPro" id="IPR045266">
    <property type="entry name" value="DOH_DOMON"/>
</dbReference>
<evidence type="ECO:0000256" key="7">
    <source>
        <dbReference type="ARBA" id="ARBA00023033"/>
    </source>
</evidence>